<name>A0A5C3NFG1_9AGAM</name>
<organism evidence="1 2">
    <name type="scientific">Heliocybe sulcata</name>
    <dbReference type="NCBI Taxonomy" id="5364"/>
    <lineage>
        <taxon>Eukaryota</taxon>
        <taxon>Fungi</taxon>
        <taxon>Dikarya</taxon>
        <taxon>Basidiomycota</taxon>
        <taxon>Agaricomycotina</taxon>
        <taxon>Agaricomycetes</taxon>
        <taxon>Gloeophyllales</taxon>
        <taxon>Gloeophyllaceae</taxon>
        <taxon>Heliocybe</taxon>
    </lineage>
</organism>
<reference evidence="1 2" key="1">
    <citation type="journal article" date="2019" name="Nat. Ecol. Evol.">
        <title>Megaphylogeny resolves global patterns of mushroom evolution.</title>
        <authorList>
            <person name="Varga T."/>
            <person name="Krizsan K."/>
            <person name="Foldi C."/>
            <person name="Dima B."/>
            <person name="Sanchez-Garcia M."/>
            <person name="Sanchez-Ramirez S."/>
            <person name="Szollosi G.J."/>
            <person name="Szarkandi J.G."/>
            <person name="Papp V."/>
            <person name="Albert L."/>
            <person name="Andreopoulos W."/>
            <person name="Angelini C."/>
            <person name="Antonin V."/>
            <person name="Barry K.W."/>
            <person name="Bougher N.L."/>
            <person name="Buchanan P."/>
            <person name="Buyck B."/>
            <person name="Bense V."/>
            <person name="Catcheside P."/>
            <person name="Chovatia M."/>
            <person name="Cooper J."/>
            <person name="Damon W."/>
            <person name="Desjardin D."/>
            <person name="Finy P."/>
            <person name="Geml J."/>
            <person name="Haridas S."/>
            <person name="Hughes K."/>
            <person name="Justo A."/>
            <person name="Karasinski D."/>
            <person name="Kautmanova I."/>
            <person name="Kiss B."/>
            <person name="Kocsube S."/>
            <person name="Kotiranta H."/>
            <person name="LaButti K.M."/>
            <person name="Lechner B.E."/>
            <person name="Liimatainen K."/>
            <person name="Lipzen A."/>
            <person name="Lukacs Z."/>
            <person name="Mihaltcheva S."/>
            <person name="Morgado L.N."/>
            <person name="Niskanen T."/>
            <person name="Noordeloos M.E."/>
            <person name="Ohm R.A."/>
            <person name="Ortiz-Santana B."/>
            <person name="Ovrebo C."/>
            <person name="Racz N."/>
            <person name="Riley R."/>
            <person name="Savchenko A."/>
            <person name="Shiryaev A."/>
            <person name="Soop K."/>
            <person name="Spirin V."/>
            <person name="Szebenyi C."/>
            <person name="Tomsovsky M."/>
            <person name="Tulloss R.E."/>
            <person name="Uehling J."/>
            <person name="Grigoriev I.V."/>
            <person name="Vagvolgyi C."/>
            <person name="Papp T."/>
            <person name="Martin F.M."/>
            <person name="Miettinen O."/>
            <person name="Hibbett D.S."/>
            <person name="Nagy L.G."/>
        </authorList>
    </citation>
    <scope>NUCLEOTIDE SEQUENCE [LARGE SCALE GENOMIC DNA]</scope>
    <source>
        <strain evidence="1 2">OMC1185</strain>
    </source>
</reference>
<gene>
    <name evidence="1" type="ORF">OE88DRAFT_645554</name>
</gene>
<dbReference type="EMBL" id="ML213504">
    <property type="protein sequence ID" value="TFK55657.1"/>
    <property type="molecule type" value="Genomic_DNA"/>
</dbReference>
<protein>
    <submittedName>
        <fullName evidence="1">Uncharacterized protein</fullName>
    </submittedName>
</protein>
<evidence type="ECO:0000313" key="2">
    <source>
        <dbReference type="Proteomes" id="UP000305948"/>
    </source>
</evidence>
<keyword evidence="2" id="KW-1185">Reference proteome</keyword>
<sequence>MSMVDCAVQDNLEDFLSYEYRSGRGAAESTNILTQLHRAAESGANLAKSVHEFAFLATDRPEAFLFALGLCLQQKSFLRDAWHLSDAKIYVWFTLLLEALTHVKEIPRFASLKSRCLEVLHIFGEKLSTLHREVVLDTQKRLSRRSDTFRFSSGQFQQDLAYYTSHRLYTSPVTHRPKSSCCNA</sequence>
<evidence type="ECO:0000313" key="1">
    <source>
        <dbReference type="EMBL" id="TFK55657.1"/>
    </source>
</evidence>
<accession>A0A5C3NFG1</accession>
<proteinExistence type="predicted"/>
<dbReference type="AlphaFoldDB" id="A0A5C3NFG1"/>
<dbReference type="Proteomes" id="UP000305948">
    <property type="component" value="Unassembled WGS sequence"/>
</dbReference>